<dbReference type="EMBL" id="UZAG01015490">
    <property type="protein sequence ID" value="VDO20809.1"/>
    <property type="molecule type" value="Genomic_DNA"/>
</dbReference>
<protein>
    <submittedName>
        <fullName evidence="1 3">Uncharacterized protein</fullName>
    </submittedName>
</protein>
<evidence type="ECO:0000313" key="1">
    <source>
        <dbReference type="EMBL" id="VDO20809.1"/>
    </source>
</evidence>
<sequence>MLTRSKEMDSDDLYHEYIIASTESHLLPKFLDPVPVTAVSSALIVGKLVNINRQMCKRRLIFRYLFLSHII</sequence>
<evidence type="ECO:0000313" key="3">
    <source>
        <dbReference type="WBParaSite" id="BTMF_0000798401-mRNA-1"/>
    </source>
</evidence>
<name>A0A0R3QK76_9BILA</name>
<dbReference type="AlphaFoldDB" id="A0A0R3QK76"/>
<reference evidence="1 2" key="2">
    <citation type="submission" date="2018-11" db="EMBL/GenBank/DDBJ databases">
        <authorList>
            <consortium name="Pathogen Informatics"/>
        </authorList>
    </citation>
    <scope>NUCLEOTIDE SEQUENCE [LARGE SCALE GENOMIC DNA]</scope>
</reference>
<reference evidence="3" key="1">
    <citation type="submission" date="2017-02" db="UniProtKB">
        <authorList>
            <consortium name="WormBaseParasite"/>
        </authorList>
    </citation>
    <scope>IDENTIFICATION</scope>
</reference>
<keyword evidence="2" id="KW-1185">Reference proteome</keyword>
<evidence type="ECO:0000313" key="2">
    <source>
        <dbReference type="Proteomes" id="UP000280834"/>
    </source>
</evidence>
<organism evidence="3">
    <name type="scientific">Brugia timori</name>
    <dbReference type="NCBI Taxonomy" id="42155"/>
    <lineage>
        <taxon>Eukaryota</taxon>
        <taxon>Metazoa</taxon>
        <taxon>Ecdysozoa</taxon>
        <taxon>Nematoda</taxon>
        <taxon>Chromadorea</taxon>
        <taxon>Rhabditida</taxon>
        <taxon>Spirurina</taxon>
        <taxon>Spiruromorpha</taxon>
        <taxon>Filarioidea</taxon>
        <taxon>Onchocercidae</taxon>
        <taxon>Brugia</taxon>
    </lineage>
</organism>
<accession>A0A0R3QK76</accession>
<dbReference type="WBParaSite" id="BTMF_0000798401-mRNA-1">
    <property type="protein sequence ID" value="BTMF_0000798401-mRNA-1"/>
    <property type="gene ID" value="BTMF_0000798401"/>
</dbReference>
<proteinExistence type="predicted"/>
<dbReference type="Proteomes" id="UP000280834">
    <property type="component" value="Unassembled WGS sequence"/>
</dbReference>
<gene>
    <name evidence="1" type="ORF">BTMF_LOCUS6083</name>
</gene>